<dbReference type="RefSeq" id="XP_060278488.1">
    <property type="nucleotide sequence ID" value="XM_060426306.1"/>
</dbReference>
<keyword evidence="2" id="KW-0812">Transmembrane</keyword>
<dbReference type="Proteomes" id="UP001244011">
    <property type="component" value="Unassembled WGS sequence"/>
</dbReference>
<evidence type="ECO:0000313" key="4">
    <source>
        <dbReference type="Proteomes" id="UP001244011"/>
    </source>
</evidence>
<sequence>MVTRGISHVRTTICFSWMLGSGGGAYCISLMMRFRKKGVVLLWEARWLESLNTYRPASGLGLPNVLKPEGTQQQSGVGNNNRPDPFLDGGIGVVIGEDQLVRGLGDIE</sequence>
<reference evidence="3" key="1">
    <citation type="submission" date="2023-06" db="EMBL/GenBank/DDBJ databases">
        <title>Genome-scale phylogeny and comparative genomics of the fungal order Sordariales.</title>
        <authorList>
            <consortium name="Lawrence Berkeley National Laboratory"/>
            <person name="Hensen N."/>
            <person name="Bonometti L."/>
            <person name="Westerberg I."/>
            <person name="Brannstrom I.O."/>
            <person name="Guillou S."/>
            <person name="Cros-Aarteil S."/>
            <person name="Calhoun S."/>
            <person name="Haridas S."/>
            <person name="Kuo A."/>
            <person name="Mondo S."/>
            <person name="Pangilinan J."/>
            <person name="Riley R."/>
            <person name="Labutti K."/>
            <person name="Andreopoulos B."/>
            <person name="Lipzen A."/>
            <person name="Chen C."/>
            <person name="Yanf M."/>
            <person name="Daum C."/>
            <person name="Ng V."/>
            <person name="Clum A."/>
            <person name="Steindorff A."/>
            <person name="Ohm R."/>
            <person name="Martin F."/>
            <person name="Silar P."/>
            <person name="Natvig D."/>
            <person name="Lalanne C."/>
            <person name="Gautier V."/>
            <person name="Ament-Velasquez S.L."/>
            <person name="Kruys A."/>
            <person name="Hutchinson M.I."/>
            <person name="Powell A.J."/>
            <person name="Barry K."/>
            <person name="Miller A.N."/>
            <person name="Grigoriev I.V."/>
            <person name="Debuchy R."/>
            <person name="Gladieux P."/>
            <person name="Thoren M.H."/>
            <person name="Johannesson H."/>
        </authorList>
    </citation>
    <scope>NUCLEOTIDE SEQUENCE</scope>
    <source>
        <strain evidence="3">8032-3</strain>
    </source>
</reference>
<dbReference type="EMBL" id="MU839040">
    <property type="protein sequence ID" value="KAK1762275.1"/>
    <property type="molecule type" value="Genomic_DNA"/>
</dbReference>
<accession>A0AAJ0BPV7</accession>
<feature type="transmembrane region" description="Helical" evidence="2">
    <location>
        <begin position="6"/>
        <end position="28"/>
    </location>
</feature>
<feature type="compositionally biased region" description="Polar residues" evidence="1">
    <location>
        <begin position="70"/>
        <end position="82"/>
    </location>
</feature>
<proteinExistence type="predicted"/>
<evidence type="ECO:0000313" key="3">
    <source>
        <dbReference type="EMBL" id="KAK1762275.1"/>
    </source>
</evidence>
<protein>
    <submittedName>
        <fullName evidence="3">Uncharacterized protein</fullName>
    </submittedName>
</protein>
<dbReference type="AlphaFoldDB" id="A0AAJ0BPV7"/>
<comment type="caution">
    <text evidence="3">The sequence shown here is derived from an EMBL/GenBank/DDBJ whole genome shotgun (WGS) entry which is preliminary data.</text>
</comment>
<name>A0AAJ0BPV7_9PEZI</name>
<feature type="region of interest" description="Disordered" evidence="1">
    <location>
        <begin position="65"/>
        <end position="85"/>
    </location>
</feature>
<keyword evidence="2" id="KW-0472">Membrane</keyword>
<dbReference type="GeneID" id="85309493"/>
<keyword evidence="2" id="KW-1133">Transmembrane helix</keyword>
<evidence type="ECO:0000256" key="2">
    <source>
        <dbReference type="SAM" id="Phobius"/>
    </source>
</evidence>
<gene>
    <name evidence="3" type="ORF">QBC33DRAFT_519735</name>
</gene>
<keyword evidence="4" id="KW-1185">Reference proteome</keyword>
<organism evidence="3 4">
    <name type="scientific">Phialemonium atrogriseum</name>
    <dbReference type="NCBI Taxonomy" id="1093897"/>
    <lineage>
        <taxon>Eukaryota</taxon>
        <taxon>Fungi</taxon>
        <taxon>Dikarya</taxon>
        <taxon>Ascomycota</taxon>
        <taxon>Pezizomycotina</taxon>
        <taxon>Sordariomycetes</taxon>
        <taxon>Sordariomycetidae</taxon>
        <taxon>Cephalothecales</taxon>
        <taxon>Cephalothecaceae</taxon>
        <taxon>Phialemonium</taxon>
    </lineage>
</organism>
<evidence type="ECO:0000256" key="1">
    <source>
        <dbReference type="SAM" id="MobiDB-lite"/>
    </source>
</evidence>